<comment type="caution">
    <text evidence="2">The sequence shown here is derived from an EMBL/GenBank/DDBJ whole genome shotgun (WGS) entry which is preliminary data.</text>
</comment>
<name>A0A7W8J4F7_9BACT</name>
<proteinExistence type="predicted"/>
<organism evidence="2 3">
    <name type="scientific">Tunturiibacter lichenicola</name>
    <dbReference type="NCBI Taxonomy" id="2051959"/>
    <lineage>
        <taxon>Bacteria</taxon>
        <taxon>Pseudomonadati</taxon>
        <taxon>Acidobacteriota</taxon>
        <taxon>Terriglobia</taxon>
        <taxon>Terriglobales</taxon>
        <taxon>Acidobacteriaceae</taxon>
        <taxon>Tunturiibacter</taxon>
    </lineage>
</organism>
<reference evidence="2 3" key="1">
    <citation type="submission" date="2020-08" db="EMBL/GenBank/DDBJ databases">
        <title>Genomic Encyclopedia of Type Strains, Phase IV (KMG-V): Genome sequencing to study the core and pangenomes of soil and plant-associated prokaryotes.</title>
        <authorList>
            <person name="Whitman W."/>
        </authorList>
    </citation>
    <scope>NUCLEOTIDE SEQUENCE [LARGE SCALE GENOMIC DNA]</scope>
    <source>
        <strain evidence="2 3">M8US30</strain>
    </source>
</reference>
<evidence type="ECO:0000259" key="1">
    <source>
        <dbReference type="Pfam" id="PF13924"/>
    </source>
</evidence>
<dbReference type="EMBL" id="JACHDZ010000001">
    <property type="protein sequence ID" value="MBB5342459.1"/>
    <property type="molecule type" value="Genomic_DNA"/>
</dbReference>
<protein>
    <recommendedName>
        <fullName evidence="1">Lipocalin-like domain-containing protein</fullName>
    </recommendedName>
</protein>
<evidence type="ECO:0000313" key="3">
    <source>
        <dbReference type="Proteomes" id="UP000569092"/>
    </source>
</evidence>
<feature type="domain" description="Lipocalin-like" evidence="1">
    <location>
        <begin position="54"/>
        <end position="160"/>
    </location>
</feature>
<dbReference type="Proteomes" id="UP000569092">
    <property type="component" value="Unassembled WGS sequence"/>
</dbReference>
<gene>
    <name evidence="2" type="ORF">HDF10_000409</name>
</gene>
<evidence type="ECO:0000313" key="2">
    <source>
        <dbReference type="EMBL" id="MBB5342459.1"/>
    </source>
</evidence>
<dbReference type="InterPro" id="IPR024311">
    <property type="entry name" value="Lipocalin-like"/>
</dbReference>
<sequence>MQRRKLGSSNLEVSAIGFKVLFAFAAAVFAFGGFAQAQAVTKGGERNSTKERLIGAWHLVYLDAPGPDGRPVSIPQPQGMLIYTRDGHMSVQLMYPKSANAQSNEYVRNGYEASFGRFDVDEAAHTLTHHVQGSVTRELLVGRDLPRHYQFTDDGHLIIRSTRPEEHWSVTWEHY</sequence>
<accession>A0A7W8J4F7</accession>
<dbReference type="AlphaFoldDB" id="A0A7W8J4F7"/>
<dbReference type="Pfam" id="PF13924">
    <property type="entry name" value="Lipocalin_5"/>
    <property type="match status" value="1"/>
</dbReference>